<proteinExistence type="predicted"/>
<evidence type="ECO:0000313" key="4">
    <source>
        <dbReference type="Proteomes" id="UP000638848"/>
    </source>
</evidence>
<keyword evidence="2" id="KW-0812">Transmembrane</keyword>
<gene>
    <name evidence="3" type="ORF">GCM10011374_39790</name>
</gene>
<dbReference type="Proteomes" id="UP000638848">
    <property type="component" value="Unassembled WGS sequence"/>
</dbReference>
<dbReference type="RefSeq" id="WP_188540324.1">
    <property type="nucleotide sequence ID" value="NZ_BMEQ01000043.1"/>
</dbReference>
<dbReference type="AlphaFoldDB" id="A0A917H8S8"/>
<keyword evidence="4" id="KW-1185">Reference proteome</keyword>
<keyword evidence="2" id="KW-0472">Membrane</keyword>
<dbReference type="EMBL" id="BMEQ01000043">
    <property type="protein sequence ID" value="GGG71167.1"/>
    <property type="molecule type" value="Genomic_DNA"/>
</dbReference>
<comment type="caution">
    <text evidence="3">The sequence shown here is derived from an EMBL/GenBank/DDBJ whole genome shotgun (WGS) entry which is preliminary data.</text>
</comment>
<sequence>MGSLFDSPITLIPLFLALVIIATIGVGVIVLVTHSTARQNQSRYERPGPVRRQVPPAGGQRVPRGAPPWHRSGSDPVPGSTVQHDGGQNAPRPGFQS</sequence>
<reference evidence="3" key="1">
    <citation type="journal article" date="2014" name="Int. J. Syst. Evol. Microbiol.">
        <title>Complete genome sequence of Corynebacterium casei LMG S-19264T (=DSM 44701T), isolated from a smear-ripened cheese.</title>
        <authorList>
            <consortium name="US DOE Joint Genome Institute (JGI-PGF)"/>
            <person name="Walter F."/>
            <person name="Albersmeier A."/>
            <person name="Kalinowski J."/>
            <person name="Ruckert C."/>
        </authorList>
    </citation>
    <scope>NUCLEOTIDE SEQUENCE</scope>
    <source>
        <strain evidence="3">CGMCC 1.12187</strain>
    </source>
</reference>
<organism evidence="3 4">
    <name type="scientific">Kocuria dechangensis</name>
    <dbReference type="NCBI Taxonomy" id="1176249"/>
    <lineage>
        <taxon>Bacteria</taxon>
        <taxon>Bacillati</taxon>
        <taxon>Actinomycetota</taxon>
        <taxon>Actinomycetes</taxon>
        <taxon>Micrococcales</taxon>
        <taxon>Micrococcaceae</taxon>
        <taxon>Kocuria</taxon>
    </lineage>
</organism>
<evidence type="ECO:0000256" key="1">
    <source>
        <dbReference type="SAM" id="MobiDB-lite"/>
    </source>
</evidence>
<feature type="region of interest" description="Disordered" evidence="1">
    <location>
        <begin position="37"/>
        <end position="97"/>
    </location>
</feature>
<reference evidence="3" key="2">
    <citation type="submission" date="2020-09" db="EMBL/GenBank/DDBJ databases">
        <authorList>
            <person name="Sun Q."/>
            <person name="Zhou Y."/>
        </authorList>
    </citation>
    <scope>NUCLEOTIDE SEQUENCE</scope>
    <source>
        <strain evidence="3">CGMCC 1.12187</strain>
    </source>
</reference>
<keyword evidence="2" id="KW-1133">Transmembrane helix</keyword>
<accession>A0A917H8S8</accession>
<evidence type="ECO:0000256" key="2">
    <source>
        <dbReference type="SAM" id="Phobius"/>
    </source>
</evidence>
<feature type="transmembrane region" description="Helical" evidence="2">
    <location>
        <begin position="12"/>
        <end position="33"/>
    </location>
</feature>
<name>A0A917H8S8_9MICC</name>
<protein>
    <submittedName>
        <fullName evidence="3">Uncharacterized protein</fullName>
    </submittedName>
</protein>
<evidence type="ECO:0000313" key="3">
    <source>
        <dbReference type="EMBL" id="GGG71167.1"/>
    </source>
</evidence>